<keyword evidence="12" id="KW-1185">Reference proteome</keyword>
<dbReference type="GO" id="GO:0097038">
    <property type="term" value="C:perinuclear endoplasmic reticulum"/>
    <property type="evidence" value="ECO:0007669"/>
    <property type="project" value="TreeGrafter"/>
</dbReference>
<sequence>MAGMEELEVHSKSYLVRWIRVKEEHTISWSIQPHKKSLNFGIFKHPGHSVTANVPGSGSHSTDVSESNPSSGSTGARQNASMPVIEKLTGIGLKPIKWIGKCEADKISQGTYDVPRNEGGNYALVVDNTFSKQTSKTATLVLLTYPTAVPPQSGHQGIRYNPAGAAPTPADPEAASNNTRGASYLDVGKPGDASRQARGRRRSLVAKSVNNSNNGGSTKGLPSSSELSGDSPTTVHTGILQKRRRKRHQGWARRYFSLDFGSSTLSYYHDRNSSALRGAIPLALAAIAANEKTREISVDSGAEVWHLRASNDQDFVSWKRALEKASKTPADDTQQNDIIRRIPSLRIAPNALEEREWMQIERLVGHVAGSRDAVRQLAKDTDPKYLPPQIASPSERPRERSPSPSSRLSPNAAEATNGDDHFDSRDRRPFWKRKASFNSYSGSKRGPVSPQLTVPGQFSDVASITGDRKPSSISSHADGSEDIHDRLMAVLRDLDSVVAEFSTMFAERKERFHPPTLSAHSRRSIDSDMSQEFFDAKDGAMSPILTIRDSDDENEVKQAETVADYVSSDSDEEDLERSISNALQNESALSLFPVKPRSLVPLPISTVVKRRTTVPAPTLMPPSLIGFLRRNVGKDLSQISMPVSANEPLSLLQRAAELMEYSVLLDKASTSTDSVERLIYVTAFAVSSLSNYRVRERAIRKPFNPMLGETFELIREDRGFRFIAEKVSHRPVQLAYVAESKDWSITQSPMPTQKFWGKSAEIITEGIIRLTLHTTGEHFSWSPATCFLRNIIAGEKYVEPTGELLVFNETTGQKTVSTFKAGGIFSGRSEDVTSKAFDPYGKELPLGMVGTWTTSLQLVKNGSLTNTAIWDVGPLVPDAPKHYGLTSFAATLNELTPIEGKKLPPTDSRLRPDQRALENGDVDRAEEEKTRLEEKQRARRREMEAAGESWVPRWFTRVEDAATAGAGTEIVWRLKTGKDGYWEERAKGTWTGVTPVF</sequence>
<dbReference type="InterPro" id="IPR001849">
    <property type="entry name" value="PH_domain"/>
</dbReference>
<dbReference type="FunFam" id="2.40.160.120:FF:000013">
    <property type="entry name" value="Oxysterol binding protein"/>
    <property type="match status" value="1"/>
</dbReference>
<dbReference type="GO" id="GO:0035621">
    <property type="term" value="P:ER to Golgi ceramide transport"/>
    <property type="evidence" value="ECO:0007669"/>
    <property type="project" value="TreeGrafter"/>
</dbReference>
<dbReference type="Gene3D" id="2.30.29.30">
    <property type="entry name" value="Pleckstrin-homology domain (PH domain)/Phosphotyrosine-binding domain (PTB)"/>
    <property type="match status" value="1"/>
</dbReference>
<dbReference type="STRING" id="5098.A0A507QIQ0"/>
<dbReference type="InterPro" id="IPR041680">
    <property type="entry name" value="PH_8"/>
</dbReference>
<evidence type="ECO:0000259" key="9">
    <source>
        <dbReference type="PROSITE" id="PS50003"/>
    </source>
</evidence>
<dbReference type="SUPFAM" id="SSF50729">
    <property type="entry name" value="PH domain-like"/>
    <property type="match status" value="1"/>
</dbReference>
<organism evidence="11 12">
    <name type="scientific">Monascus purpureus</name>
    <name type="common">Red mold</name>
    <name type="synonym">Monascus anka</name>
    <dbReference type="NCBI Taxonomy" id="5098"/>
    <lineage>
        <taxon>Eukaryota</taxon>
        <taxon>Fungi</taxon>
        <taxon>Dikarya</taxon>
        <taxon>Ascomycota</taxon>
        <taxon>Pezizomycotina</taxon>
        <taxon>Eurotiomycetes</taxon>
        <taxon>Eurotiomycetidae</taxon>
        <taxon>Eurotiales</taxon>
        <taxon>Aspergillaceae</taxon>
        <taxon>Monascus</taxon>
    </lineage>
</organism>
<evidence type="ECO:0000256" key="3">
    <source>
        <dbReference type="ARBA" id="ARBA00022448"/>
    </source>
</evidence>
<dbReference type="InterPro" id="IPR036598">
    <property type="entry name" value="GOLD_dom_sf"/>
</dbReference>
<dbReference type="Pfam" id="PF15409">
    <property type="entry name" value="PH_8"/>
    <property type="match status" value="1"/>
</dbReference>
<feature type="domain" description="PH" evidence="9">
    <location>
        <begin position="233"/>
        <end position="327"/>
    </location>
</feature>
<dbReference type="InterPro" id="IPR011993">
    <property type="entry name" value="PH-like_dom_sf"/>
</dbReference>
<evidence type="ECO:0000256" key="2">
    <source>
        <dbReference type="ARBA" id="ARBA00008842"/>
    </source>
</evidence>
<gene>
    <name evidence="11" type="primary">OSBPL6</name>
    <name evidence="11" type="ORF">MPDQ_003542</name>
</gene>
<name>A0A507QIQ0_MONPU</name>
<dbReference type="GO" id="GO:0120009">
    <property type="term" value="P:intermembrane lipid transfer"/>
    <property type="evidence" value="ECO:0007669"/>
    <property type="project" value="UniProtKB-ARBA"/>
</dbReference>
<proteinExistence type="inferred from homology"/>
<evidence type="ECO:0000313" key="11">
    <source>
        <dbReference type="EMBL" id="TQB68399.1"/>
    </source>
</evidence>
<dbReference type="GO" id="GO:0030011">
    <property type="term" value="P:maintenance of cell polarity"/>
    <property type="evidence" value="ECO:0007669"/>
    <property type="project" value="TreeGrafter"/>
</dbReference>
<dbReference type="GO" id="GO:0006887">
    <property type="term" value="P:exocytosis"/>
    <property type="evidence" value="ECO:0007669"/>
    <property type="project" value="TreeGrafter"/>
</dbReference>
<feature type="domain" description="GOLD" evidence="10">
    <location>
        <begin position="1"/>
        <end position="149"/>
    </location>
</feature>
<evidence type="ECO:0000256" key="1">
    <source>
        <dbReference type="ARBA" id="ARBA00004496"/>
    </source>
</evidence>
<evidence type="ECO:0000256" key="4">
    <source>
        <dbReference type="ARBA" id="ARBA00022490"/>
    </source>
</evidence>
<dbReference type="GO" id="GO:0005886">
    <property type="term" value="C:plasma membrane"/>
    <property type="evidence" value="ECO:0007669"/>
    <property type="project" value="TreeGrafter"/>
</dbReference>
<dbReference type="GO" id="GO:0032934">
    <property type="term" value="F:sterol binding"/>
    <property type="evidence" value="ECO:0007669"/>
    <property type="project" value="TreeGrafter"/>
</dbReference>
<dbReference type="OrthoDB" id="1854502at2759"/>
<feature type="region of interest" description="Disordered" evidence="8">
    <location>
        <begin position="149"/>
        <end position="246"/>
    </location>
</feature>
<dbReference type="Pfam" id="PF01237">
    <property type="entry name" value="Oxysterol_BP"/>
    <property type="match status" value="1"/>
</dbReference>
<dbReference type="Proteomes" id="UP000319663">
    <property type="component" value="Unassembled WGS sequence"/>
</dbReference>
<dbReference type="GO" id="GO:0034727">
    <property type="term" value="P:piecemeal microautophagy of the nucleus"/>
    <property type="evidence" value="ECO:0007669"/>
    <property type="project" value="TreeGrafter"/>
</dbReference>
<keyword evidence="7" id="KW-0446">Lipid-binding</keyword>
<dbReference type="PANTHER" id="PTHR10972">
    <property type="entry name" value="OXYSTEROL-BINDING PROTEIN-RELATED"/>
    <property type="match status" value="1"/>
</dbReference>
<evidence type="ECO:0000259" key="10">
    <source>
        <dbReference type="PROSITE" id="PS50866"/>
    </source>
</evidence>
<evidence type="ECO:0000313" key="12">
    <source>
        <dbReference type="Proteomes" id="UP000319663"/>
    </source>
</evidence>
<dbReference type="FunFam" id="2.30.29.30:FF:000369">
    <property type="entry name" value="Oxysterol binding protein"/>
    <property type="match status" value="1"/>
</dbReference>
<evidence type="ECO:0000256" key="5">
    <source>
        <dbReference type="ARBA" id="ARBA00022553"/>
    </source>
</evidence>
<dbReference type="GO" id="GO:0005829">
    <property type="term" value="C:cytosol"/>
    <property type="evidence" value="ECO:0007669"/>
    <property type="project" value="TreeGrafter"/>
</dbReference>
<keyword evidence="3" id="KW-0813">Transport</keyword>
<dbReference type="InterPro" id="IPR037239">
    <property type="entry name" value="OSBP_sf"/>
</dbReference>
<comment type="subcellular location">
    <subcellularLocation>
        <location evidence="1">Cytoplasm</location>
    </subcellularLocation>
</comment>
<comment type="similarity">
    <text evidence="2">Belongs to the OSBP family.</text>
</comment>
<dbReference type="InterPro" id="IPR000648">
    <property type="entry name" value="Oxysterol-bd"/>
</dbReference>
<evidence type="ECO:0000256" key="7">
    <source>
        <dbReference type="ARBA" id="ARBA00023121"/>
    </source>
</evidence>
<dbReference type="SUPFAM" id="SSF144000">
    <property type="entry name" value="Oxysterol-binding protein-like"/>
    <property type="match status" value="1"/>
</dbReference>
<feature type="region of interest" description="Disordered" evidence="8">
    <location>
        <begin position="51"/>
        <end position="80"/>
    </location>
</feature>
<evidence type="ECO:0000256" key="8">
    <source>
        <dbReference type="SAM" id="MobiDB-lite"/>
    </source>
</evidence>
<reference evidence="11 12" key="1">
    <citation type="submission" date="2019-06" db="EMBL/GenBank/DDBJ databases">
        <title>Wine fermentation using esterase from Monascus purpureus.</title>
        <authorList>
            <person name="Geng C."/>
            <person name="Zhang Y."/>
        </authorList>
    </citation>
    <scope>NUCLEOTIDE SEQUENCE [LARGE SCALE GENOMIC DNA]</scope>
    <source>
        <strain evidence="11">HQ1</strain>
    </source>
</reference>
<keyword evidence="5" id="KW-0597">Phosphoprotein</keyword>
<keyword evidence="6" id="KW-0445">Lipid transport</keyword>
<evidence type="ECO:0000256" key="6">
    <source>
        <dbReference type="ARBA" id="ARBA00023055"/>
    </source>
</evidence>
<dbReference type="EMBL" id="VIFY01000221">
    <property type="protein sequence ID" value="TQB68399.1"/>
    <property type="molecule type" value="Genomic_DNA"/>
</dbReference>
<dbReference type="PANTHER" id="PTHR10972:SF203">
    <property type="entry name" value="OXYSTEROL-BINDING PROTEIN HOMOLOG 3"/>
    <property type="match status" value="1"/>
</dbReference>
<feature type="region of interest" description="Disordered" evidence="8">
    <location>
        <begin position="377"/>
        <end position="427"/>
    </location>
</feature>
<accession>A0A507QIQ0</accession>
<feature type="compositionally biased region" description="Polar residues" evidence="8">
    <location>
        <begin position="208"/>
        <end position="236"/>
    </location>
</feature>
<dbReference type="SMART" id="SM00233">
    <property type="entry name" value="PH"/>
    <property type="match status" value="1"/>
</dbReference>
<dbReference type="Gene3D" id="3.30.70.3490">
    <property type="match status" value="1"/>
</dbReference>
<protein>
    <submittedName>
        <fullName evidence="11">Oxysterol-binding protein</fullName>
    </submittedName>
</protein>
<comment type="caution">
    <text evidence="11">The sequence shown here is derived from an EMBL/GenBank/DDBJ whole genome shotgun (WGS) entry which is preliminary data.</text>
</comment>
<dbReference type="InterPro" id="IPR009038">
    <property type="entry name" value="GOLD_dom"/>
</dbReference>
<keyword evidence="4" id="KW-0963">Cytoplasm</keyword>
<feature type="region of interest" description="Disordered" evidence="8">
    <location>
        <begin position="899"/>
        <end position="940"/>
    </location>
</feature>
<dbReference type="GO" id="GO:0006897">
    <property type="term" value="P:endocytosis"/>
    <property type="evidence" value="ECO:0007669"/>
    <property type="project" value="TreeGrafter"/>
</dbReference>
<dbReference type="GO" id="GO:0032541">
    <property type="term" value="C:cortical endoplasmic reticulum"/>
    <property type="evidence" value="ECO:0007669"/>
    <property type="project" value="TreeGrafter"/>
</dbReference>
<dbReference type="PROSITE" id="PS50003">
    <property type="entry name" value="PH_DOMAIN"/>
    <property type="match status" value="1"/>
</dbReference>
<dbReference type="Gene3D" id="2.40.160.120">
    <property type="match status" value="1"/>
</dbReference>
<dbReference type="PROSITE" id="PS50866">
    <property type="entry name" value="GOLD"/>
    <property type="match status" value="1"/>
</dbReference>
<dbReference type="SUPFAM" id="SSF101576">
    <property type="entry name" value="Supernatant protein factor (SPF), C-terminal domain"/>
    <property type="match status" value="1"/>
</dbReference>
<feature type="compositionally biased region" description="Basic and acidic residues" evidence="8">
    <location>
        <begin position="418"/>
        <end position="427"/>
    </location>
</feature>
<dbReference type="AlphaFoldDB" id="A0A507QIQ0"/>